<dbReference type="Proteomes" id="UP001164250">
    <property type="component" value="Chromosome 2"/>
</dbReference>
<evidence type="ECO:0000313" key="1">
    <source>
        <dbReference type="EMBL" id="KAJ0106254.1"/>
    </source>
</evidence>
<protein>
    <submittedName>
        <fullName evidence="1">Uncharacterized protein</fullName>
    </submittedName>
</protein>
<reference evidence="2" key="1">
    <citation type="journal article" date="2023" name="G3 (Bethesda)">
        <title>Genome assembly and association tests identify interacting loci associated with vigor, precocity, and sex in interspecific pistachio rootstocks.</title>
        <authorList>
            <person name="Palmer W."/>
            <person name="Jacygrad E."/>
            <person name="Sagayaradj S."/>
            <person name="Cavanaugh K."/>
            <person name="Han R."/>
            <person name="Bertier L."/>
            <person name="Beede B."/>
            <person name="Kafkas S."/>
            <person name="Golino D."/>
            <person name="Preece J."/>
            <person name="Michelmore R."/>
        </authorList>
    </citation>
    <scope>NUCLEOTIDE SEQUENCE [LARGE SCALE GENOMIC DNA]</scope>
</reference>
<accession>A0ACC1C290</accession>
<comment type="caution">
    <text evidence="1">The sequence shown here is derived from an EMBL/GenBank/DDBJ whole genome shotgun (WGS) entry which is preliminary data.</text>
</comment>
<evidence type="ECO:0000313" key="2">
    <source>
        <dbReference type="Proteomes" id="UP001164250"/>
    </source>
</evidence>
<proteinExistence type="predicted"/>
<dbReference type="EMBL" id="CM047898">
    <property type="protein sequence ID" value="KAJ0106254.1"/>
    <property type="molecule type" value="Genomic_DNA"/>
</dbReference>
<name>A0ACC1C290_9ROSI</name>
<keyword evidence="2" id="KW-1185">Reference proteome</keyword>
<sequence length="127" mass="14587">MGGGPRTFPGGLNKWQWKRMHEKKAKEKEKRLLDQEKQLYQARIRSEIRTKLFSKSDPGSKPDQESTHHTPMTPQQHIKALADRFMKAGAEDLWNEDDGPLKAPEEQSLSIGPTKMNGPDRLVRQLI</sequence>
<organism evidence="1 2">
    <name type="scientific">Pistacia atlantica</name>
    <dbReference type="NCBI Taxonomy" id="434234"/>
    <lineage>
        <taxon>Eukaryota</taxon>
        <taxon>Viridiplantae</taxon>
        <taxon>Streptophyta</taxon>
        <taxon>Embryophyta</taxon>
        <taxon>Tracheophyta</taxon>
        <taxon>Spermatophyta</taxon>
        <taxon>Magnoliopsida</taxon>
        <taxon>eudicotyledons</taxon>
        <taxon>Gunneridae</taxon>
        <taxon>Pentapetalae</taxon>
        <taxon>rosids</taxon>
        <taxon>malvids</taxon>
        <taxon>Sapindales</taxon>
        <taxon>Anacardiaceae</taxon>
        <taxon>Pistacia</taxon>
    </lineage>
</organism>
<gene>
    <name evidence="1" type="ORF">Patl1_18745</name>
</gene>